<dbReference type="SUPFAM" id="SSF56281">
    <property type="entry name" value="Metallo-hydrolase/oxidoreductase"/>
    <property type="match status" value="1"/>
</dbReference>
<keyword evidence="3" id="KW-0378">Hydrolase</keyword>
<dbReference type="PANTHER" id="PTHR42978:SF6">
    <property type="entry name" value="QUORUM-QUENCHING LACTONASE YTNP-RELATED"/>
    <property type="match status" value="1"/>
</dbReference>
<evidence type="ECO:0000256" key="2">
    <source>
        <dbReference type="ARBA" id="ARBA00022723"/>
    </source>
</evidence>
<sequence>MNLELIDTGFFHADGGAMFGAIPKMAWRRRYPCDDDNTCVLTMRVALIRTNNGRLILIDNGAGEKQLERLAYYRFFDLIDLGQALADKGIQAEEITDVVLTHLHFDHCGYTTRRTNGELVMAFPNATHWVSRRQWENFLKPNPLEADSYFLENMAAVEAANRLRLIDGGTAIDPQVTLRLFDGHTPGQIVAYIQGKNREYVFAGDVIPLMASLSPAWISAYDLHAARSYDEKIRLMEEAAHKGQAIIFCHDAYHKATTIRKSGNTFRHGQEITDDIISD</sequence>
<dbReference type="Pfam" id="PF00753">
    <property type="entry name" value="Lactamase_B"/>
    <property type="match status" value="1"/>
</dbReference>
<dbReference type="SMART" id="SM00849">
    <property type="entry name" value="Lactamase_B"/>
    <property type="match status" value="1"/>
</dbReference>
<dbReference type="InterPro" id="IPR051013">
    <property type="entry name" value="MBL_superfamily_lactonases"/>
</dbReference>
<accession>A0A9D2BF11</accession>
<organism evidence="6 7">
    <name type="scientific">Candidatus Parabacteroides intestinipullorum</name>
    <dbReference type="NCBI Taxonomy" id="2838723"/>
    <lineage>
        <taxon>Bacteria</taxon>
        <taxon>Pseudomonadati</taxon>
        <taxon>Bacteroidota</taxon>
        <taxon>Bacteroidia</taxon>
        <taxon>Bacteroidales</taxon>
        <taxon>Tannerellaceae</taxon>
        <taxon>Parabacteroides</taxon>
    </lineage>
</organism>
<evidence type="ECO:0000259" key="5">
    <source>
        <dbReference type="SMART" id="SM00849"/>
    </source>
</evidence>
<protein>
    <submittedName>
        <fullName evidence="6">MBL fold metallo-hydrolase</fullName>
    </submittedName>
</protein>
<reference evidence="6" key="1">
    <citation type="journal article" date="2021" name="PeerJ">
        <title>Extensive microbial diversity within the chicken gut microbiome revealed by metagenomics and culture.</title>
        <authorList>
            <person name="Gilroy R."/>
            <person name="Ravi A."/>
            <person name="Getino M."/>
            <person name="Pursley I."/>
            <person name="Horton D.L."/>
            <person name="Alikhan N.F."/>
            <person name="Baker D."/>
            <person name="Gharbi K."/>
            <person name="Hall N."/>
            <person name="Watson M."/>
            <person name="Adriaenssens E.M."/>
            <person name="Foster-Nyarko E."/>
            <person name="Jarju S."/>
            <person name="Secka A."/>
            <person name="Antonio M."/>
            <person name="Oren A."/>
            <person name="Chaudhuri R.R."/>
            <person name="La Ragione R."/>
            <person name="Hildebrand F."/>
            <person name="Pallen M.J."/>
        </authorList>
    </citation>
    <scope>NUCLEOTIDE SEQUENCE</scope>
    <source>
        <strain evidence="6">ChiGjej6B6-14162</strain>
    </source>
</reference>
<keyword evidence="4" id="KW-0862">Zinc</keyword>
<dbReference type="Proteomes" id="UP000886740">
    <property type="component" value="Unassembled WGS sequence"/>
</dbReference>
<evidence type="ECO:0000256" key="1">
    <source>
        <dbReference type="ARBA" id="ARBA00007749"/>
    </source>
</evidence>
<proteinExistence type="inferred from homology"/>
<dbReference type="InterPro" id="IPR036866">
    <property type="entry name" value="RibonucZ/Hydroxyglut_hydro"/>
</dbReference>
<dbReference type="Gene3D" id="3.60.15.10">
    <property type="entry name" value="Ribonuclease Z/Hydroxyacylglutathione hydrolase-like"/>
    <property type="match status" value="1"/>
</dbReference>
<dbReference type="InterPro" id="IPR001279">
    <property type="entry name" value="Metallo-B-lactamas"/>
</dbReference>
<dbReference type="EMBL" id="DXEL01000011">
    <property type="protein sequence ID" value="HIX73648.1"/>
    <property type="molecule type" value="Genomic_DNA"/>
</dbReference>
<evidence type="ECO:0000256" key="4">
    <source>
        <dbReference type="ARBA" id="ARBA00022833"/>
    </source>
</evidence>
<evidence type="ECO:0000313" key="7">
    <source>
        <dbReference type="Proteomes" id="UP000886740"/>
    </source>
</evidence>
<dbReference type="PANTHER" id="PTHR42978">
    <property type="entry name" value="QUORUM-QUENCHING LACTONASE YTNP-RELATED-RELATED"/>
    <property type="match status" value="1"/>
</dbReference>
<feature type="domain" description="Metallo-beta-lactamase" evidence="5">
    <location>
        <begin position="42"/>
        <end position="250"/>
    </location>
</feature>
<dbReference type="AlphaFoldDB" id="A0A9D2BF11"/>
<reference evidence="6" key="2">
    <citation type="submission" date="2021-04" db="EMBL/GenBank/DDBJ databases">
        <authorList>
            <person name="Gilroy R."/>
        </authorList>
    </citation>
    <scope>NUCLEOTIDE SEQUENCE</scope>
    <source>
        <strain evidence="6">ChiGjej6B6-14162</strain>
    </source>
</reference>
<comment type="similarity">
    <text evidence="1">Belongs to the metallo-beta-lactamase superfamily.</text>
</comment>
<keyword evidence="2" id="KW-0479">Metal-binding</keyword>
<gene>
    <name evidence="6" type="ORF">H9977_01130</name>
</gene>
<dbReference type="GO" id="GO:0046872">
    <property type="term" value="F:metal ion binding"/>
    <property type="evidence" value="ECO:0007669"/>
    <property type="project" value="UniProtKB-KW"/>
</dbReference>
<comment type="caution">
    <text evidence="6">The sequence shown here is derived from an EMBL/GenBank/DDBJ whole genome shotgun (WGS) entry which is preliminary data.</text>
</comment>
<name>A0A9D2BF11_9BACT</name>
<dbReference type="CDD" id="cd16281">
    <property type="entry name" value="metallo-hydrolase-like_MBL-fold"/>
    <property type="match status" value="1"/>
</dbReference>
<evidence type="ECO:0000313" key="6">
    <source>
        <dbReference type="EMBL" id="HIX73648.1"/>
    </source>
</evidence>
<evidence type="ECO:0000256" key="3">
    <source>
        <dbReference type="ARBA" id="ARBA00022801"/>
    </source>
</evidence>
<dbReference type="GO" id="GO:0016787">
    <property type="term" value="F:hydrolase activity"/>
    <property type="evidence" value="ECO:0007669"/>
    <property type="project" value="UniProtKB-KW"/>
</dbReference>